<dbReference type="EMBL" id="AVOT02001513">
    <property type="protein sequence ID" value="MBW0467191.1"/>
    <property type="molecule type" value="Genomic_DNA"/>
</dbReference>
<keyword evidence="4" id="KW-1185">Reference proteome</keyword>
<dbReference type="OrthoDB" id="3158924at2759"/>
<dbReference type="SUPFAM" id="SSF53098">
    <property type="entry name" value="Ribonuclease H-like"/>
    <property type="match status" value="1"/>
</dbReference>
<gene>
    <name evidence="3" type="ORF">O181_006906</name>
</gene>
<organism evidence="3 4">
    <name type="scientific">Austropuccinia psidii MF-1</name>
    <dbReference type="NCBI Taxonomy" id="1389203"/>
    <lineage>
        <taxon>Eukaryota</taxon>
        <taxon>Fungi</taxon>
        <taxon>Dikarya</taxon>
        <taxon>Basidiomycota</taxon>
        <taxon>Pucciniomycotina</taxon>
        <taxon>Pucciniomycetes</taxon>
        <taxon>Pucciniales</taxon>
        <taxon>Sphaerophragmiaceae</taxon>
        <taxon>Austropuccinia</taxon>
    </lineage>
</organism>
<comment type="caution">
    <text evidence="3">The sequence shown here is derived from an EMBL/GenBank/DDBJ whole genome shotgun (WGS) entry which is preliminary data.</text>
</comment>
<dbReference type="InterPro" id="IPR001584">
    <property type="entry name" value="Integrase_cat-core"/>
</dbReference>
<accession>A0A9Q3BJW6</accession>
<evidence type="ECO:0000256" key="1">
    <source>
        <dbReference type="ARBA" id="ARBA00022884"/>
    </source>
</evidence>
<dbReference type="PANTHER" id="PTHR37984">
    <property type="entry name" value="PROTEIN CBG26694"/>
    <property type="match status" value="1"/>
</dbReference>
<reference evidence="3" key="1">
    <citation type="submission" date="2021-03" db="EMBL/GenBank/DDBJ databases">
        <title>Draft genome sequence of rust myrtle Austropuccinia psidii MF-1, a brazilian biotype.</title>
        <authorList>
            <person name="Quecine M.C."/>
            <person name="Pachon D.M.R."/>
            <person name="Bonatelli M.L."/>
            <person name="Correr F.H."/>
            <person name="Franceschini L.M."/>
            <person name="Leite T.F."/>
            <person name="Margarido G.R.A."/>
            <person name="Almeida C.A."/>
            <person name="Ferrarezi J.A."/>
            <person name="Labate C.A."/>
        </authorList>
    </citation>
    <scope>NUCLEOTIDE SEQUENCE</scope>
    <source>
        <strain evidence="3">MF-1</strain>
    </source>
</reference>
<dbReference type="InterPro" id="IPR050951">
    <property type="entry name" value="Retrovirus_Pol_polyprotein"/>
</dbReference>
<protein>
    <recommendedName>
        <fullName evidence="2">Integrase catalytic domain-containing protein</fullName>
    </recommendedName>
</protein>
<dbReference type="Pfam" id="PF17921">
    <property type="entry name" value="Integrase_H2C2"/>
    <property type="match status" value="1"/>
</dbReference>
<evidence type="ECO:0000313" key="3">
    <source>
        <dbReference type="EMBL" id="MBW0467191.1"/>
    </source>
</evidence>
<dbReference type="Gene3D" id="3.30.420.10">
    <property type="entry name" value="Ribonuclease H-like superfamily/Ribonuclease H"/>
    <property type="match status" value="1"/>
</dbReference>
<proteinExistence type="predicted"/>
<dbReference type="AlphaFoldDB" id="A0A9Q3BJW6"/>
<dbReference type="GO" id="GO:0003723">
    <property type="term" value="F:RNA binding"/>
    <property type="evidence" value="ECO:0007669"/>
    <property type="project" value="UniProtKB-KW"/>
</dbReference>
<dbReference type="GO" id="GO:0005634">
    <property type="term" value="C:nucleus"/>
    <property type="evidence" value="ECO:0007669"/>
    <property type="project" value="UniProtKB-ARBA"/>
</dbReference>
<evidence type="ECO:0000313" key="4">
    <source>
        <dbReference type="Proteomes" id="UP000765509"/>
    </source>
</evidence>
<sequence length="185" mass="21771">MSEHRTIVRVTSTAWWPQWEQELSEYINTCGRCQKANRKNGKIYGLLQHIEEPKHPWETINMDWVIGTVPGGKENFNSFLVIVDRYSKSVRCLPYHKEDTPMDTALLFWNNITSTCGIPQIIISVTYPKFTSEFWTNLYNMLGKKVVFSTAYHPQIDDLAERMIQKIEEIIRRFCACAMEYKDHE</sequence>
<keyword evidence="1" id="KW-0694">RNA-binding</keyword>
<name>A0A9Q3BJW6_9BASI</name>
<dbReference type="GO" id="GO:0015074">
    <property type="term" value="P:DNA integration"/>
    <property type="evidence" value="ECO:0007669"/>
    <property type="project" value="InterPro"/>
</dbReference>
<dbReference type="InterPro" id="IPR036397">
    <property type="entry name" value="RNaseH_sf"/>
</dbReference>
<dbReference type="InterPro" id="IPR012337">
    <property type="entry name" value="RNaseH-like_sf"/>
</dbReference>
<dbReference type="Proteomes" id="UP000765509">
    <property type="component" value="Unassembled WGS sequence"/>
</dbReference>
<feature type="domain" description="Integrase catalytic" evidence="2">
    <location>
        <begin position="52"/>
        <end position="185"/>
    </location>
</feature>
<dbReference type="PROSITE" id="PS50994">
    <property type="entry name" value="INTEGRASE"/>
    <property type="match status" value="1"/>
</dbReference>
<dbReference type="InterPro" id="IPR041588">
    <property type="entry name" value="Integrase_H2C2"/>
</dbReference>
<dbReference type="PANTHER" id="PTHR37984:SF5">
    <property type="entry name" value="PROTEIN NYNRIN-LIKE"/>
    <property type="match status" value="1"/>
</dbReference>
<evidence type="ECO:0000259" key="2">
    <source>
        <dbReference type="PROSITE" id="PS50994"/>
    </source>
</evidence>